<dbReference type="GO" id="GO:0004660">
    <property type="term" value="F:protein farnesyltransferase activity"/>
    <property type="evidence" value="ECO:0007669"/>
    <property type="project" value="UniProtKB-EC"/>
</dbReference>
<evidence type="ECO:0000256" key="10">
    <source>
        <dbReference type="ARBA" id="ARBA00041392"/>
    </source>
</evidence>
<reference evidence="15" key="1">
    <citation type="submission" date="2014-06" db="EMBL/GenBank/DDBJ databases">
        <authorList>
            <person name="Berkman J.Paul."/>
        </authorList>
    </citation>
    <scope>NUCLEOTIDE SEQUENCE [LARGE SCALE GENOMIC DNA]</scope>
</reference>
<evidence type="ECO:0000256" key="9">
    <source>
        <dbReference type="ARBA" id="ARBA00040965"/>
    </source>
</evidence>
<dbReference type="GO" id="GO:0004662">
    <property type="term" value="F:CAAX-protein geranylgeranyltransferase activity"/>
    <property type="evidence" value="ECO:0007669"/>
    <property type="project" value="UniProtKB-EC"/>
</dbReference>
<evidence type="ECO:0000313" key="16">
    <source>
        <dbReference type="Proteomes" id="UP000242770"/>
    </source>
</evidence>
<name>A0A0F7S7T2_9BASI</name>
<proteinExistence type="inferred from homology"/>
<evidence type="ECO:0000256" key="5">
    <source>
        <dbReference type="ARBA" id="ARBA00022602"/>
    </source>
</evidence>
<dbReference type="InterPro" id="IPR002088">
    <property type="entry name" value="Prenyl_trans_a"/>
</dbReference>
<sequence>MAAATASSSSILEDLCSPYLPFDAASSAWSDLTPTPQLESSSPMCPILYNPDYFTAMDLYRTLTSSNTSTPASPLSQPELSPRALALTAHLIKLNPSHFSVWQYRANILLHSPSLKGKRDEILKAELGWLDELAHRNLKSYQVWQHRRLVVSALGDPGRELEFVRENLDRDAKNYHTWGYRQWILAHFGGLTLASPGHIGSRGAAQFPQLWDGEAEYVDQLLHQDVRNNSAWNHRWFINFARYGLTGSNCATTHLDLPTLQKTVKFEKAYAKASLSIVPNNASAWTYLRALHLSLPTELQSPLSEQLAWAKTRVSSNEEAQRDASVDTVGKGSVGALEWWFDCIAERVREVGGVEREEVLKEAELLVGRLSVADPVRRRFYAYRLKSLRRSLQMPQQD</sequence>
<evidence type="ECO:0000256" key="2">
    <source>
        <dbReference type="ARBA" id="ARBA00006734"/>
    </source>
</evidence>
<keyword evidence="16" id="KW-1185">Reference proteome</keyword>
<evidence type="ECO:0000256" key="4">
    <source>
        <dbReference type="ARBA" id="ARBA00012702"/>
    </source>
</evidence>
<dbReference type="EMBL" id="CCFA01003856">
    <property type="protein sequence ID" value="CDW98917.1"/>
    <property type="molecule type" value="Genomic_DNA"/>
</dbReference>
<comment type="similarity">
    <text evidence="2">Belongs to the protein prenyltransferase subunit alpha family.</text>
</comment>
<dbReference type="AlphaFoldDB" id="A0A0F7S7T2"/>
<dbReference type="GO" id="GO:0005965">
    <property type="term" value="C:protein farnesyltransferase complex"/>
    <property type="evidence" value="ECO:0007669"/>
    <property type="project" value="TreeGrafter"/>
</dbReference>
<evidence type="ECO:0000256" key="1">
    <source>
        <dbReference type="ARBA" id="ARBA00001946"/>
    </source>
</evidence>
<evidence type="ECO:0000313" key="15">
    <source>
        <dbReference type="EMBL" id="CDW98917.1"/>
    </source>
</evidence>
<dbReference type="EC" id="2.5.1.59" evidence="3"/>
<evidence type="ECO:0000256" key="7">
    <source>
        <dbReference type="ARBA" id="ARBA00022737"/>
    </source>
</evidence>
<evidence type="ECO:0000313" key="14">
    <source>
        <dbReference type="EMBL" id="CDR87146.1"/>
    </source>
</evidence>
<dbReference type="GO" id="GO:0005953">
    <property type="term" value="C:CAAX-protein geranylgeranyltransferase complex"/>
    <property type="evidence" value="ECO:0007669"/>
    <property type="project" value="TreeGrafter"/>
</dbReference>
<dbReference type="Pfam" id="PF01239">
    <property type="entry name" value="PPTA"/>
    <property type="match status" value="4"/>
</dbReference>
<evidence type="ECO:0000256" key="13">
    <source>
        <dbReference type="ARBA" id="ARBA00043219"/>
    </source>
</evidence>
<evidence type="ECO:0000256" key="3">
    <source>
        <dbReference type="ARBA" id="ARBA00012700"/>
    </source>
</evidence>
<dbReference type="PANTHER" id="PTHR11129">
    <property type="entry name" value="PROTEIN FARNESYLTRANSFERASE ALPHA SUBUNIT/RAB GERANYLGERANYL TRANSFERASE ALPHA SUBUNIT"/>
    <property type="match status" value="1"/>
</dbReference>
<dbReference type="PROSITE" id="PS51147">
    <property type="entry name" value="PFTA"/>
    <property type="match status" value="4"/>
</dbReference>
<dbReference type="Gene3D" id="1.25.40.120">
    <property type="entry name" value="Protein prenylyltransferase"/>
    <property type="match status" value="1"/>
</dbReference>
<comment type="cofactor">
    <cofactor evidence="1">
        <name>Mg(2+)</name>
        <dbReference type="ChEBI" id="CHEBI:18420"/>
    </cofactor>
</comment>
<keyword evidence="6 14" id="KW-0808">Transferase</keyword>
<dbReference type="SUPFAM" id="SSF48439">
    <property type="entry name" value="Protein prenylyltransferase"/>
    <property type="match status" value="1"/>
</dbReference>
<accession>A0A0F7S7T2</accession>
<evidence type="ECO:0000256" key="12">
    <source>
        <dbReference type="ARBA" id="ARBA00043086"/>
    </source>
</evidence>
<protein>
    <recommendedName>
        <fullName evidence="9">Protein farnesyltransferase/geranylgeranyltransferase type-1 subunit alpha</fullName>
        <ecNumber evidence="4">2.5.1.58</ecNumber>
        <ecNumber evidence="3">2.5.1.59</ecNumber>
    </recommendedName>
    <alternativeName>
        <fullName evidence="12">CAAX farnesyltransferase subunit alpha</fullName>
    </alternativeName>
    <alternativeName>
        <fullName evidence="11">FTase-alpha</fullName>
    </alternativeName>
    <alternativeName>
        <fullName evidence="10">Ras proteins prenyltransferase subunit alpha</fullName>
    </alternativeName>
    <alternativeName>
        <fullName evidence="13">Type I protein geranyl-geranyltransferase subunit alpha</fullName>
    </alternativeName>
</protein>
<dbReference type="STRING" id="49012.A0A0F7S7T2"/>
<organism evidence="15 16">
    <name type="scientific">Sporisorium scitamineum</name>
    <dbReference type="NCBI Taxonomy" id="49012"/>
    <lineage>
        <taxon>Eukaryota</taxon>
        <taxon>Fungi</taxon>
        <taxon>Dikarya</taxon>
        <taxon>Basidiomycota</taxon>
        <taxon>Ustilaginomycotina</taxon>
        <taxon>Ustilaginomycetes</taxon>
        <taxon>Ustilaginales</taxon>
        <taxon>Ustilaginaceae</taxon>
        <taxon>Sporisorium</taxon>
    </lineage>
</organism>
<dbReference type="OrthoDB" id="10255768at2759"/>
<reference evidence="16" key="3">
    <citation type="submission" date="2014-06" db="EMBL/GenBank/DDBJ databases">
        <authorList>
            <person name="Berkman P.J."/>
        </authorList>
    </citation>
    <scope>NUCLEOTIDE SEQUENCE [LARGE SCALE GENOMIC DNA]</scope>
</reference>
<keyword evidence="5" id="KW-0637">Prenyltransferase</keyword>
<evidence type="ECO:0000256" key="6">
    <source>
        <dbReference type="ARBA" id="ARBA00022679"/>
    </source>
</evidence>
<keyword evidence="7" id="KW-0677">Repeat</keyword>
<dbReference type="EMBL" id="LK056652">
    <property type="protein sequence ID" value="CDR87146.1"/>
    <property type="molecule type" value="Genomic_DNA"/>
</dbReference>
<dbReference type="Proteomes" id="UP000242770">
    <property type="component" value="Unassembled WGS sequence"/>
</dbReference>
<gene>
    <name evidence="15" type="primary">SSCI65100.1</name>
    <name evidence="14" type="ORF">SPSC_00272</name>
</gene>
<keyword evidence="8" id="KW-0460">Magnesium</keyword>
<evidence type="ECO:0000256" key="8">
    <source>
        <dbReference type="ARBA" id="ARBA00022842"/>
    </source>
</evidence>
<evidence type="ECO:0000256" key="11">
    <source>
        <dbReference type="ARBA" id="ARBA00042436"/>
    </source>
</evidence>
<dbReference type="PANTHER" id="PTHR11129:SF1">
    <property type="entry name" value="PROTEIN FARNESYLTRANSFERASE_GERANYLGERANYLTRANSFERASE TYPE-1 SUBUNIT ALPHA"/>
    <property type="match status" value="1"/>
</dbReference>
<dbReference type="EC" id="2.5.1.58" evidence="4"/>
<reference evidence="14" key="2">
    <citation type="submission" date="2014-06" db="EMBL/GenBank/DDBJ databases">
        <authorList>
            <person name="Ju J."/>
            <person name="Zhang J."/>
        </authorList>
    </citation>
    <scope>NUCLEOTIDE SEQUENCE</scope>
    <source>
        <strain evidence="14">SscI8</strain>
    </source>
</reference>